<dbReference type="WBParaSite" id="PSU_v2.g8508.t1">
    <property type="protein sequence ID" value="PSU_v2.g8508.t1"/>
    <property type="gene ID" value="PSU_v2.g8508"/>
</dbReference>
<sequence>MKSLQIFVQIIGHVSVKKAPKVIVQSASSPLLTSPRSDLPLFEVPVIENSNDVDKIYDNVVQFCKQYKQPFIDDSFPHSTRSIGDFRSLEKSQIDIIWLRPSEIYTKDGRVCPWKVFNNPKPTDIG</sequence>
<comment type="caution">
    <text evidence="1">Lacks conserved residue(s) required for the propagation of feature annotation.</text>
</comment>
<evidence type="ECO:0000313" key="3">
    <source>
        <dbReference type="Proteomes" id="UP000887577"/>
    </source>
</evidence>
<dbReference type="AlphaFoldDB" id="A0A914Z738"/>
<dbReference type="SUPFAM" id="SSF54001">
    <property type="entry name" value="Cysteine proteinases"/>
    <property type="match status" value="1"/>
</dbReference>
<evidence type="ECO:0000259" key="2">
    <source>
        <dbReference type="PROSITE" id="PS50203"/>
    </source>
</evidence>
<dbReference type="GO" id="GO:0006508">
    <property type="term" value="P:proteolysis"/>
    <property type="evidence" value="ECO:0007669"/>
    <property type="project" value="InterPro"/>
</dbReference>
<proteinExistence type="predicted"/>
<evidence type="ECO:0000256" key="1">
    <source>
        <dbReference type="PROSITE-ProRule" id="PRU00239"/>
    </source>
</evidence>
<dbReference type="Proteomes" id="UP000887577">
    <property type="component" value="Unplaced"/>
</dbReference>
<accession>A0A914Z738</accession>
<reference evidence="4" key="1">
    <citation type="submission" date="2022-11" db="UniProtKB">
        <authorList>
            <consortium name="WormBaseParasite"/>
        </authorList>
    </citation>
    <scope>IDENTIFICATION</scope>
</reference>
<dbReference type="InterPro" id="IPR038765">
    <property type="entry name" value="Papain-like_cys_pep_sf"/>
</dbReference>
<evidence type="ECO:0000313" key="4">
    <source>
        <dbReference type="WBParaSite" id="PSU_v2.g8508.t1"/>
    </source>
</evidence>
<protein>
    <submittedName>
        <fullName evidence="4">Calpain catalytic domain-containing protein</fullName>
    </submittedName>
</protein>
<organism evidence="3 4">
    <name type="scientific">Panagrolaimus superbus</name>
    <dbReference type="NCBI Taxonomy" id="310955"/>
    <lineage>
        <taxon>Eukaryota</taxon>
        <taxon>Metazoa</taxon>
        <taxon>Ecdysozoa</taxon>
        <taxon>Nematoda</taxon>
        <taxon>Chromadorea</taxon>
        <taxon>Rhabditida</taxon>
        <taxon>Tylenchina</taxon>
        <taxon>Panagrolaimomorpha</taxon>
        <taxon>Panagrolaimoidea</taxon>
        <taxon>Panagrolaimidae</taxon>
        <taxon>Panagrolaimus</taxon>
    </lineage>
</organism>
<dbReference type="InterPro" id="IPR001300">
    <property type="entry name" value="Peptidase_C2_calpain_cat"/>
</dbReference>
<feature type="domain" description="Calpain catalytic" evidence="2">
    <location>
        <begin position="70"/>
        <end position="126"/>
    </location>
</feature>
<keyword evidence="3" id="KW-1185">Reference proteome</keyword>
<dbReference type="GO" id="GO:0004198">
    <property type="term" value="F:calcium-dependent cysteine-type endopeptidase activity"/>
    <property type="evidence" value="ECO:0007669"/>
    <property type="project" value="InterPro"/>
</dbReference>
<name>A0A914Z738_9BILA</name>
<dbReference type="PROSITE" id="PS50203">
    <property type="entry name" value="CALPAIN_CAT"/>
    <property type="match status" value="1"/>
</dbReference>